<dbReference type="Pfam" id="PF00395">
    <property type="entry name" value="SLH"/>
    <property type="match status" value="2"/>
</dbReference>
<evidence type="ECO:0000313" key="3">
    <source>
        <dbReference type="EMBL" id="RNB80907.1"/>
    </source>
</evidence>
<dbReference type="PANTHER" id="PTHR43308:SF5">
    <property type="entry name" value="S-LAYER PROTEIN _ PEPTIDOGLYCAN ENDO-BETA-N-ACETYLGLUCOSAMINIDASE"/>
    <property type="match status" value="1"/>
</dbReference>
<gene>
    <name evidence="3" type="ORF">EDM58_08740</name>
</gene>
<dbReference type="Proteomes" id="UP000281915">
    <property type="component" value="Unassembled WGS sequence"/>
</dbReference>
<accession>A0A3M8D0E3</accession>
<dbReference type="AlphaFoldDB" id="A0A3M8D0E3"/>
<reference evidence="3 4" key="1">
    <citation type="submission" date="2018-10" db="EMBL/GenBank/DDBJ databases">
        <title>Phylogenomics of Brevibacillus.</title>
        <authorList>
            <person name="Dunlap C."/>
        </authorList>
    </citation>
    <scope>NUCLEOTIDE SEQUENCE [LARGE SCALE GENOMIC DNA]</scope>
    <source>
        <strain evidence="3 4">JCM 15085</strain>
    </source>
</reference>
<keyword evidence="1" id="KW-0732">Signal</keyword>
<evidence type="ECO:0000259" key="2">
    <source>
        <dbReference type="PROSITE" id="PS51272"/>
    </source>
</evidence>
<proteinExistence type="predicted"/>
<feature type="domain" description="SLH" evidence="2">
    <location>
        <begin position="42"/>
        <end position="105"/>
    </location>
</feature>
<organism evidence="3 4">
    <name type="scientific">Brevibacillus panacihumi</name>
    <dbReference type="NCBI Taxonomy" id="497735"/>
    <lineage>
        <taxon>Bacteria</taxon>
        <taxon>Bacillati</taxon>
        <taxon>Bacillota</taxon>
        <taxon>Bacilli</taxon>
        <taxon>Bacillales</taxon>
        <taxon>Paenibacillaceae</taxon>
        <taxon>Brevibacillus</taxon>
    </lineage>
</organism>
<feature type="signal peptide" evidence="1">
    <location>
        <begin position="1"/>
        <end position="29"/>
    </location>
</feature>
<protein>
    <submittedName>
        <fullName evidence="3">S-layer homology domain-containing protein</fullName>
    </submittedName>
</protein>
<dbReference type="EMBL" id="RHHT01000015">
    <property type="protein sequence ID" value="RNB80907.1"/>
    <property type="molecule type" value="Genomic_DNA"/>
</dbReference>
<name>A0A3M8D0E3_9BACL</name>
<dbReference type="PROSITE" id="PS51272">
    <property type="entry name" value="SLH"/>
    <property type="match status" value="2"/>
</dbReference>
<comment type="caution">
    <text evidence="3">The sequence shown here is derived from an EMBL/GenBank/DDBJ whole genome shotgun (WGS) entry which is preliminary data.</text>
</comment>
<feature type="domain" description="SLH" evidence="2">
    <location>
        <begin position="168"/>
        <end position="232"/>
    </location>
</feature>
<dbReference type="InterPro" id="IPR001119">
    <property type="entry name" value="SLH_dom"/>
</dbReference>
<dbReference type="InterPro" id="IPR051465">
    <property type="entry name" value="Cell_Envelope_Struct_Comp"/>
</dbReference>
<dbReference type="PANTHER" id="PTHR43308">
    <property type="entry name" value="OUTER MEMBRANE PROTEIN ALPHA-RELATED"/>
    <property type="match status" value="1"/>
</dbReference>
<sequence length="350" mass="39840">MQMKWRQLGRRFIMKALVLSIALAGTAFGSVSAAKARSMAAASAVSFTDIHGHWASREIVEANKKGWIRGFPDGNFRPEQTISQEEFLVMIERVIPSFPGHEPDSFARETYLSKAEGRWSYGTYAHLLSAGIIPSGKPTEPLDRLEGARLMLAALGQQSEGEKYRGTKSRFFSDLPVEEEYQVMTVYPAYKLGIITGYPDGTFRANEKISRAQAVVLISRLSQQIEDLFPGQVSEEEKQGMRKTVASFMEEVMDKQRIRRYDELVSYVKKKELPASPQFLREHFSFMNYEVYDFVRFPQFNELIYYAKIGNGKYRMTVQYYSGEPGGSVDRTFYLSSTDGKTFQLIGKDE</sequence>
<evidence type="ECO:0000313" key="4">
    <source>
        <dbReference type="Proteomes" id="UP000281915"/>
    </source>
</evidence>
<feature type="chain" id="PRO_5038655527" evidence="1">
    <location>
        <begin position="30"/>
        <end position="350"/>
    </location>
</feature>
<evidence type="ECO:0000256" key="1">
    <source>
        <dbReference type="SAM" id="SignalP"/>
    </source>
</evidence>